<dbReference type="AlphaFoldDB" id="A0AA39QUL4"/>
<protein>
    <submittedName>
        <fullName evidence="1">Uncharacterized protein</fullName>
    </submittedName>
</protein>
<proteinExistence type="predicted"/>
<reference evidence="1" key="1">
    <citation type="submission" date="2023-03" db="EMBL/GenBank/DDBJ databases">
        <title>Complete genome of Cladonia borealis.</title>
        <authorList>
            <person name="Park H."/>
        </authorList>
    </citation>
    <scope>NUCLEOTIDE SEQUENCE</scope>
    <source>
        <strain evidence="1">ANT050790</strain>
    </source>
</reference>
<evidence type="ECO:0000313" key="1">
    <source>
        <dbReference type="EMBL" id="KAK0509522.1"/>
    </source>
</evidence>
<dbReference type="EMBL" id="JAFEKC020000018">
    <property type="protein sequence ID" value="KAK0509522.1"/>
    <property type="molecule type" value="Genomic_DNA"/>
</dbReference>
<comment type="caution">
    <text evidence="1">The sequence shown here is derived from an EMBL/GenBank/DDBJ whole genome shotgun (WGS) entry which is preliminary data.</text>
</comment>
<evidence type="ECO:0000313" key="2">
    <source>
        <dbReference type="Proteomes" id="UP001166286"/>
    </source>
</evidence>
<organism evidence="1 2">
    <name type="scientific">Cladonia borealis</name>
    <dbReference type="NCBI Taxonomy" id="184061"/>
    <lineage>
        <taxon>Eukaryota</taxon>
        <taxon>Fungi</taxon>
        <taxon>Dikarya</taxon>
        <taxon>Ascomycota</taxon>
        <taxon>Pezizomycotina</taxon>
        <taxon>Lecanoromycetes</taxon>
        <taxon>OSLEUM clade</taxon>
        <taxon>Lecanoromycetidae</taxon>
        <taxon>Lecanorales</taxon>
        <taxon>Lecanorineae</taxon>
        <taxon>Cladoniaceae</taxon>
        <taxon>Cladonia</taxon>
    </lineage>
</organism>
<dbReference type="Proteomes" id="UP001166286">
    <property type="component" value="Unassembled WGS sequence"/>
</dbReference>
<name>A0AA39QUL4_9LECA</name>
<accession>A0AA39QUL4</accession>
<keyword evidence="2" id="KW-1185">Reference proteome</keyword>
<sequence>MDQKNFIKLPDQVPPTLESLPRELQLQICREMLRSEKPIILCPCDVYIRGFAFGSLGILRVSKHFSEMALSVMYGENCFRLISAEFTIENECLKNNDPDEDDFLLENDHLEDADLLDDTRGVVCIEALRHGPWENLRNIPDALFDKVVSSVDCLDMISQTSSGQKFLKHLQIDFGRVAWMRVMDGVLLRILKRMRGLQSVELDILRDWYDLIPEISFNDEETEIWHERNARDFLLLVREELSHIKKITMDNQAAHHWLDDTTIIDWMADELKKRNEAWTPPLPPHKEFRRTFSPMSIMDADVAKSVVDFDDEFRSKYHEINLSNLERRCGVF</sequence>
<gene>
    <name evidence="1" type="ORF">JMJ35_007916</name>
</gene>